<organism evidence="1 2">
    <name type="scientific">Rattus norvegicus</name>
    <name type="common">Rat</name>
    <dbReference type="NCBI Taxonomy" id="10116"/>
    <lineage>
        <taxon>Eukaryota</taxon>
        <taxon>Metazoa</taxon>
        <taxon>Chordata</taxon>
        <taxon>Craniata</taxon>
        <taxon>Vertebrata</taxon>
        <taxon>Euteleostomi</taxon>
        <taxon>Mammalia</taxon>
        <taxon>Eutheria</taxon>
        <taxon>Euarchontoglires</taxon>
        <taxon>Glires</taxon>
        <taxon>Rodentia</taxon>
        <taxon>Myomorpha</taxon>
        <taxon>Muroidea</taxon>
        <taxon>Muridae</taxon>
        <taxon>Murinae</taxon>
        <taxon>Rattus</taxon>
    </lineage>
</organism>
<reference evidence="1 2" key="1">
    <citation type="submission" date="2005-09" db="EMBL/GenBank/DDBJ databases">
        <authorList>
            <person name="Mural R.J."/>
            <person name="Li P.W."/>
            <person name="Adams M.D."/>
            <person name="Amanatides P.G."/>
            <person name="Baden-Tillson H."/>
            <person name="Barnstead M."/>
            <person name="Chin S.H."/>
            <person name="Dew I."/>
            <person name="Evans C.A."/>
            <person name="Ferriera S."/>
            <person name="Flanigan M."/>
            <person name="Fosler C."/>
            <person name="Glodek A."/>
            <person name="Gu Z."/>
            <person name="Holt R.A."/>
            <person name="Jennings D."/>
            <person name="Kraft C.L."/>
            <person name="Lu F."/>
            <person name="Nguyen T."/>
            <person name="Nusskern D.R."/>
            <person name="Pfannkoch C.M."/>
            <person name="Sitter C."/>
            <person name="Sutton G.G."/>
            <person name="Venter J.C."/>
            <person name="Wang Z."/>
            <person name="Woodage T."/>
            <person name="Zheng X.H."/>
            <person name="Zhong F."/>
        </authorList>
    </citation>
    <scope>NUCLEOTIDE SEQUENCE [LARGE SCALE GENOMIC DNA]</scope>
    <source>
        <strain>BN</strain>
        <strain evidence="2">Sprague-Dawley</strain>
    </source>
</reference>
<evidence type="ECO:0000313" key="2">
    <source>
        <dbReference type="Proteomes" id="UP000234681"/>
    </source>
</evidence>
<dbReference type="Proteomes" id="UP000234681">
    <property type="component" value="Chromosome 2"/>
</dbReference>
<dbReference type="PANTHER" id="PTHR15857:SF0">
    <property type="entry name" value="COMM DOMAIN-CONTAINING PROTEIN 2"/>
    <property type="match status" value="1"/>
</dbReference>
<sequence>MLLDLSEEHKEHLAFLPQVDSAVVAEFGRIAVEFLRRGSNPKIYEGAASKKGRGQALSVELESAIYSLSPQEPLQVLGSYSSCSLLKARRAVSHGANFASSCVILKLV</sequence>
<dbReference type="AlphaFoldDB" id="A6JVG9"/>
<name>A6JVG9_RAT</name>
<proteinExistence type="predicted"/>
<dbReference type="EMBL" id="CH474003">
    <property type="protein sequence ID" value="EDM14883.1"/>
    <property type="molecule type" value="Genomic_DNA"/>
</dbReference>
<accession>A6JVG9</accession>
<dbReference type="InterPro" id="IPR037354">
    <property type="entry name" value="Commd2"/>
</dbReference>
<gene>
    <name evidence="1" type="primary">Commd2_predicted</name>
    <name evidence="1" type="ORF">rCG_49946</name>
</gene>
<protein>
    <submittedName>
        <fullName evidence="1">COMM domain containing 2 (Predicted), isoform CRA_a</fullName>
    </submittedName>
</protein>
<dbReference type="PANTHER" id="PTHR15857">
    <property type="entry name" value="COMM DOMAIN CONTAINING PROTEIN 2"/>
    <property type="match status" value="1"/>
</dbReference>
<evidence type="ECO:0000313" key="1">
    <source>
        <dbReference type="EMBL" id="EDM14883.1"/>
    </source>
</evidence>